<proteinExistence type="predicted"/>
<evidence type="ECO:0000313" key="2">
    <source>
        <dbReference type="EMBL" id="MUP06209.1"/>
    </source>
</evidence>
<name>A0ABD6GHR2_AGRVI</name>
<gene>
    <name evidence="2" type="ORF">BBI04_015485</name>
</gene>
<dbReference type="AlphaFoldDB" id="A0ABD6GHR2"/>
<dbReference type="EMBL" id="MBEV02000007">
    <property type="protein sequence ID" value="MUP06209.1"/>
    <property type="molecule type" value="Genomic_DNA"/>
</dbReference>
<evidence type="ECO:0000256" key="1">
    <source>
        <dbReference type="SAM" id="MobiDB-lite"/>
    </source>
</evidence>
<comment type="caution">
    <text evidence="2">The sequence shown here is derived from an EMBL/GenBank/DDBJ whole genome shotgun (WGS) entry which is preliminary data.</text>
</comment>
<dbReference type="RefSeq" id="WP_139190062.1">
    <property type="nucleotide sequence ID" value="NZ_CP118260.1"/>
</dbReference>
<sequence length="137" mass="16013">MTKTHITVTIEWRWNENKRGERPAIFKGVTMPIAVNMFSYDLFGLTRVPFDLAEDSKSRVEGDTHKPVVTIRSEKKTSVFSRFWNDNPGNDQPGKDRYAEQEQKLREERKNCHAILLGGFFLFYKYTFCEGGCDEYC</sequence>
<accession>A0ABD6GHR2</accession>
<organism evidence="2 3">
    <name type="scientific">Agrobacterium vitis</name>
    <name type="common">Rhizobium vitis</name>
    <dbReference type="NCBI Taxonomy" id="373"/>
    <lineage>
        <taxon>Bacteria</taxon>
        <taxon>Pseudomonadati</taxon>
        <taxon>Pseudomonadota</taxon>
        <taxon>Alphaproteobacteria</taxon>
        <taxon>Hyphomicrobiales</taxon>
        <taxon>Rhizobiaceae</taxon>
        <taxon>Rhizobium/Agrobacterium group</taxon>
        <taxon>Agrobacterium</taxon>
    </lineage>
</organism>
<evidence type="ECO:0000313" key="3">
    <source>
        <dbReference type="Proteomes" id="UP000175993"/>
    </source>
</evidence>
<feature type="region of interest" description="Disordered" evidence="1">
    <location>
        <begin position="81"/>
        <end position="102"/>
    </location>
</feature>
<protein>
    <submittedName>
        <fullName evidence="2">Uncharacterized protein</fullName>
    </submittedName>
</protein>
<reference evidence="2 3" key="1">
    <citation type="submission" date="2019-11" db="EMBL/GenBank/DDBJ databases">
        <title>Whole-genome sequencing of Allorhizobium vitis.</title>
        <authorList>
            <person name="Gan H.M."/>
            <person name="Savka M.A."/>
        </authorList>
    </citation>
    <scope>NUCLEOTIDE SEQUENCE [LARGE SCALE GENOMIC DNA]</scope>
    <source>
        <strain evidence="2 3">AB4</strain>
    </source>
</reference>
<dbReference type="Proteomes" id="UP000175993">
    <property type="component" value="Unassembled WGS sequence"/>
</dbReference>
<feature type="compositionally biased region" description="Basic and acidic residues" evidence="1">
    <location>
        <begin position="93"/>
        <end position="102"/>
    </location>
</feature>